<dbReference type="EMBL" id="MHLW01000032">
    <property type="protein sequence ID" value="OGZ17557.1"/>
    <property type="molecule type" value="Genomic_DNA"/>
</dbReference>
<organism evidence="2 3">
    <name type="scientific">Candidatus Nealsonbacteria bacterium RBG_13_37_56</name>
    <dbReference type="NCBI Taxonomy" id="1801661"/>
    <lineage>
        <taxon>Bacteria</taxon>
        <taxon>Candidatus Nealsoniibacteriota</taxon>
    </lineage>
</organism>
<reference evidence="2 3" key="1">
    <citation type="journal article" date="2016" name="Nat. Commun.">
        <title>Thousands of microbial genomes shed light on interconnected biogeochemical processes in an aquifer system.</title>
        <authorList>
            <person name="Anantharaman K."/>
            <person name="Brown C.T."/>
            <person name="Hug L.A."/>
            <person name="Sharon I."/>
            <person name="Castelle C.J."/>
            <person name="Probst A.J."/>
            <person name="Thomas B.C."/>
            <person name="Singh A."/>
            <person name="Wilkins M.J."/>
            <person name="Karaoz U."/>
            <person name="Brodie E.L."/>
            <person name="Williams K.H."/>
            <person name="Hubbard S.S."/>
            <person name="Banfield J.F."/>
        </authorList>
    </citation>
    <scope>NUCLEOTIDE SEQUENCE [LARGE SCALE GENOMIC DNA]</scope>
</reference>
<feature type="transmembrane region" description="Helical" evidence="1">
    <location>
        <begin position="21"/>
        <end position="47"/>
    </location>
</feature>
<keyword evidence="1" id="KW-1133">Transmembrane helix</keyword>
<evidence type="ECO:0008006" key="4">
    <source>
        <dbReference type="Google" id="ProtNLM"/>
    </source>
</evidence>
<dbReference type="Proteomes" id="UP000178893">
    <property type="component" value="Unassembled WGS sequence"/>
</dbReference>
<dbReference type="InterPro" id="IPR007813">
    <property type="entry name" value="PilN"/>
</dbReference>
<name>A0A1G2DVD9_9BACT</name>
<keyword evidence="1" id="KW-0812">Transmembrane</keyword>
<gene>
    <name evidence="2" type="ORF">A2V72_01440</name>
</gene>
<evidence type="ECO:0000313" key="3">
    <source>
        <dbReference type="Proteomes" id="UP000178893"/>
    </source>
</evidence>
<proteinExistence type="predicted"/>
<accession>A0A1G2DVD9</accession>
<dbReference type="Pfam" id="PF05137">
    <property type="entry name" value="PilN"/>
    <property type="match status" value="1"/>
</dbReference>
<sequence length="180" mass="21164">MINLLPPQDKEVILMEAKKKIAIIICFLILFFFACLILISISMRIYIKGYVESEKSFLIESEKEFSQSESKNLQEEIKLANFLIKELNYFYGQKIYFSKIAERISKTLPDNFYLTDFSMILSGEKEINVSLSGFAPLREDLFKFKENLEAQEDFKNISFPPANWVKAQNIDFYVTFKIWN</sequence>
<evidence type="ECO:0000313" key="2">
    <source>
        <dbReference type="EMBL" id="OGZ17557.1"/>
    </source>
</evidence>
<keyword evidence="1" id="KW-0472">Membrane</keyword>
<evidence type="ECO:0000256" key="1">
    <source>
        <dbReference type="SAM" id="Phobius"/>
    </source>
</evidence>
<dbReference type="AlphaFoldDB" id="A0A1G2DVD9"/>
<comment type="caution">
    <text evidence="2">The sequence shown here is derived from an EMBL/GenBank/DDBJ whole genome shotgun (WGS) entry which is preliminary data.</text>
</comment>
<protein>
    <recommendedName>
        <fullName evidence="4">PilN domain-containing protein</fullName>
    </recommendedName>
</protein>